<dbReference type="EMBL" id="LR796239">
    <property type="protein sequence ID" value="CAB4131234.1"/>
    <property type="molecule type" value="Genomic_DNA"/>
</dbReference>
<reference evidence="1" key="1">
    <citation type="submission" date="2020-04" db="EMBL/GenBank/DDBJ databases">
        <authorList>
            <person name="Chiriac C."/>
            <person name="Salcher M."/>
            <person name="Ghai R."/>
            <person name="Kavagutti S V."/>
        </authorList>
    </citation>
    <scope>NUCLEOTIDE SEQUENCE</scope>
</reference>
<protein>
    <submittedName>
        <fullName evidence="1">Uncharacterized protein</fullName>
    </submittedName>
</protein>
<name>A0A6J5L9M6_9CAUD</name>
<proteinExistence type="predicted"/>
<dbReference type="EMBL" id="LR798296">
    <property type="protein sequence ID" value="CAB5222081.1"/>
    <property type="molecule type" value="Genomic_DNA"/>
</dbReference>
<gene>
    <name evidence="1" type="ORF">UFOVP128_69</name>
    <name evidence="2" type="ORF">UFOVP243_50</name>
</gene>
<sequence length="138" mass="15586">MITETYLAKAKPSAELVPFAFTSVPKHFTAFEIHQATARGITPEEFVRRNNIVQALASKVALRPGDTAYPDNKSGYHKYGACLVIGVCRSYKDFSFDDAWPENDCPMIITFAPLNDRNSHIHCTYHYLVHKNPHLITC</sequence>
<evidence type="ECO:0000313" key="2">
    <source>
        <dbReference type="EMBL" id="CAB5222081.1"/>
    </source>
</evidence>
<accession>A0A6J5L9M6</accession>
<organism evidence="1">
    <name type="scientific">uncultured Caudovirales phage</name>
    <dbReference type="NCBI Taxonomy" id="2100421"/>
    <lineage>
        <taxon>Viruses</taxon>
        <taxon>Duplodnaviria</taxon>
        <taxon>Heunggongvirae</taxon>
        <taxon>Uroviricota</taxon>
        <taxon>Caudoviricetes</taxon>
        <taxon>Peduoviridae</taxon>
        <taxon>Maltschvirus</taxon>
        <taxon>Maltschvirus maltsch</taxon>
    </lineage>
</organism>
<evidence type="ECO:0000313" key="1">
    <source>
        <dbReference type="EMBL" id="CAB4131234.1"/>
    </source>
</evidence>